<organism evidence="1 2">
    <name type="scientific">Sphingomonas chungangi</name>
    <dbReference type="NCBI Taxonomy" id="2683589"/>
    <lineage>
        <taxon>Bacteria</taxon>
        <taxon>Pseudomonadati</taxon>
        <taxon>Pseudomonadota</taxon>
        <taxon>Alphaproteobacteria</taxon>
        <taxon>Sphingomonadales</taxon>
        <taxon>Sphingomonadaceae</taxon>
        <taxon>Sphingomonas</taxon>
    </lineage>
</organism>
<name>A0A838LAT7_9SPHN</name>
<accession>A0A838LAT7</accession>
<sequence>MENIDILIHPDGELAVGRNQNKPAHVEARRAFYDDLGSRLALSGLVSVARDNALDDG</sequence>
<dbReference type="Proteomes" id="UP000570166">
    <property type="component" value="Unassembled WGS sequence"/>
</dbReference>
<reference evidence="1 2" key="1">
    <citation type="submission" date="2020-07" db="EMBL/GenBank/DDBJ databases">
        <authorList>
            <person name="Sun Q."/>
        </authorList>
    </citation>
    <scope>NUCLEOTIDE SEQUENCE [LARGE SCALE GENOMIC DNA]</scope>
    <source>
        <strain evidence="1 2">CGMCC 1.13654</strain>
    </source>
</reference>
<dbReference type="RefSeq" id="WP_160363835.1">
    <property type="nucleotide sequence ID" value="NZ_JACEIB010000024.1"/>
</dbReference>
<keyword evidence="2" id="KW-1185">Reference proteome</keyword>
<gene>
    <name evidence="1" type="ORF">HZF05_14300</name>
</gene>
<dbReference type="EMBL" id="JACEIB010000024">
    <property type="protein sequence ID" value="MBA2935256.1"/>
    <property type="molecule type" value="Genomic_DNA"/>
</dbReference>
<evidence type="ECO:0000313" key="1">
    <source>
        <dbReference type="EMBL" id="MBA2935256.1"/>
    </source>
</evidence>
<protein>
    <submittedName>
        <fullName evidence="1">Uncharacterized protein</fullName>
    </submittedName>
</protein>
<evidence type="ECO:0000313" key="2">
    <source>
        <dbReference type="Proteomes" id="UP000570166"/>
    </source>
</evidence>
<proteinExistence type="predicted"/>
<comment type="caution">
    <text evidence="1">The sequence shown here is derived from an EMBL/GenBank/DDBJ whole genome shotgun (WGS) entry which is preliminary data.</text>
</comment>
<dbReference type="AlphaFoldDB" id="A0A838LAT7"/>